<keyword evidence="4" id="KW-0804">Transcription</keyword>
<accession>A0A165QSR1</accession>
<evidence type="ECO:0000256" key="1">
    <source>
        <dbReference type="ARBA" id="ARBA00004123"/>
    </source>
</evidence>
<dbReference type="STRING" id="1314783.A0A165QSR1"/>
<evidence type="ECO:0000256" key="2">
    <source>
        <dbReference type="ARBA" id="ARBA00022723"/>
    </source>
</evidence>
<comment type="subcellular location">
    <subcellularLocation>
        <location evidence="1">Nucleus</location>
    </subcellularLocation>
</comment>
<dbReference type="AlphaFoldDB" id="A0A165QSR1"/>
<evidence type="ECO:0000256" key="4">
    <source>
        <dbReference type="ARBA" id="ARBA00023163"/>
    </source>
</evidence>
<dbReference type="InterPro" id="IPR007219">
    <property type="entry name" value="XnlR_reg_dom"/>
</dbReference>
<dbReference type="GO" id="GO:0000981">
    <property type="term" value="F:DNA-binding transcription factor activity, RNA polymerase II-specific"/>
    <property type="evidence" value="ECO:0007669"/>
    <property type="project" value="InterPro"/>
</dbReference>
<reference evidence="7 8" key="1">
    <citation type="journal article" date="2016" name="Mol. Biol. Evol.">
        <title>Comparative Genomics of Early-Diverging Mushroom-Forming Fungi Provides Insights into the Origins of Lignocellulose Decay Capabilities.</title>
        <authorList>
            <person name="Nagy L.G."/>
            <person name="Riley R."/>
            <person name="Tritt A."/>
            <person name="Adam C."/>
            <person name="Daum C."/>
            <person name="Floudas D."/>
            <person name="Sun H."/>
            <person name="Yadav J.S."/>
            <person name="Pangilinan J."/>
            <person name="Larsson K.H."/>
            <person name="Matsuura K."/>
            <person name="Barry K."/>
            <person name="Labutti K."/>
            <person name="Kuo R."/>
            <person name="Ohm R.A."/>
            <person name="Bhattacharya S.S."/>
            <person name="Shirouzu T."/>
            <person name="Yoshinaga Y."/>
            <person name="Martin F.M."/>
            <person name="Grigoriev I.V."/>
            <person name="Hibbett D.S."/>
        </authorList>
    </citation>
    <scope>NUCLEOTIDE SEQUENCE [LARGE SCALE GENOMIC DNA]</scope>
    <source>
        <strain evidence="7 8">L-15889</strain>
    </source>
</reference>
<evidence type="ECO:0000256" key="3">
    <source>
        <dbReference type="ARBA" id="ARBA00023015"/>
    </source>
</evidence>
<protein>
    <recommendedName>
        <fullName evidence="6">Xylanolytic transcriptional activator regulatory domain-containing protein</fullName>
    </recommendedName>
</protein>
<dbReference type="PANTHER" id="PTHR47338:SF29">
    <property type="entry name" value="ZN(2)-C6 FUNGAL-TYPE DOMAIN-CONTAINING PROTEIN"/>
    <property type="match status" value="1"/>
</dbReference>
<keyword evidence="5" id="KW-0539">Nucleus</keyword>
<dbReference type="PANTHER" id="PTHR47338">
    <property type="entry name" value="ZN(II)2CYS6 TRANSCRIPTION FACTOR (EUROFUNG)-RELATED"/>
    <property type="match status" value="1"/>
</dbReference>
<feature type="domain" description="Xylanolytic transcriptional activator regulatory" evidence="6">
    <location>
        <begin position="128"/>
        <end position="213"/>
    </location>
</feature>
<keyword evidence="3" id="KW-0805">Transcription regulation</keyword>
<gene>
    <name evidence="7" type="ORF">DAEQUDRAFT_765192</name>
</gene>
<dbReference type="InterPro" id="IPR050815">
    <property type="entry name" value="TF_fung"/>
</dbReference>
<dbReference type="Proteomes" id="UP000076727">
    <property type="component" value="Unassembled WGS sequence"/>
</dbReference>
<keyword evidence="8" id="KW-1185">Reference proteome</keyword>
<dbReference type="SMART" id="SM00906">
    <property type="entry name" value="Fungal_trans"/>
    <property type="match status" value="1"/>
</dbReference>
<evidence type="ECO:0000259" key="6">
    <source>
        <dbReference type="SMART" id="SM00906"/>
    </source>
</evidence>
<name>A0A165QSR1_9APHY</name>
<dbReference type="GO" id="GO:0005634">
    <property type="term" value="C:nucleus"/>
    <property type="evidence" value="ECO:0007669"/>
    <property type="project" value="UniProtKB-SubCell"/>
</dbReference>
<evidence type="ECO:0000313" key="7">
    <source>
        <dbReference type="EMBL" id="KZT69879.1"/>
    </source>
</evidence>
<dbReference type="CDD" id="cd12148">
    <property type="entry name" value="fungal_TF_MHR"/>
    <property type="match status" value="1"/>
</dbReference>
<dbReference type="GO" id="GO:0006351">
    <property type="term" value="P:DNA-templated transcription"/>
    <property type="evidence" value="ECO:0007669"/>
    <property type="project" value="InterPro"/>
</dbReference>
<dbReference type="GO" id="GO:0003677">
    <property type="term" value="F:DNA binding"/>
    <property type="evidence" value="ECO:0007669"/>
    <property type="project" value="InterPro"/>
</dbReference>
<keyword evidence="2" id="KW-0479">Metal-binding</keyword>
<sequence>MASTSRAIQADEPPTETVQILLQHFVPYADQVGFFLHKQRFLAIATSADAQYRTSHLSRALLNSVYLYGARLSRDNALMAHEPAFLSRAVEAVSSDLGGSLPYPLTQTIQAEVILANYFFCGGRMLEGRYHCSAAVALALSAHLHKIRSLSTSDTSQPPDQPLDRIDEGERINAFWTVFMLDRAWSVATRLPSQLDGKDSGLSLDIPWPLDAEEYDRVGLAPEVRGSRTMYNFLHDLPSTSTDGTSILALRAKAAALLERATRYATSAPQVPGQQQGPSEQDIQLLARVIDRFAASLPEIHSLLDTGTICHLLVIHTQTHVATILLHRSAGEATGTIPERCLSAAKAAATLVGKADLQQVSYVDPILAPLWTIVVRVFIARIQPLGLLEGERDRLRSFLKKTLAAMARYSLISPLMAIEYSRL</sequence>
<proteinExistence type="predicted"/>
<evidence type="ECO:0000313" key="8">
    <source>
        <dbReference type="Proteomes" id="UP000076727"/>
    </source>
</evidence>
<dbReference type="GO" id="GO:0008270">
    <property type="term" value="F:zinc ion binding"/>
    <property type="evidence" value="ECO:0007669"/>
    <property type="project" value="InterPro"/>
</dbReference>
<organism evidence="7 8">
    <name type="scientific">Daedalea quercina L-15889</name>
    <dbReference type="NCBI Taxonomy" id="1314783"/>
    <lineage>
        <taxon>Eukaryota</taxon>
        <taxon>Fungi</taxon>
        <taxon>Dikarya</taxon>
        <taxon>Basidiomycota</taxon>
        <taxon>Agaricomycotina</taxon>
        <taxon>Agaricomycetes</taxon>
        <taxon>Polyporales</taxon>
        <taxon>Fomitopsis</taxon>
    </lineage>
</organism>
<dbReference type="EMBL" id="KV429055">
    <property type="protein sequence ID" value="KZT69879.1"/>
    <property type="molecule type" value="Genomic_DNA"/>
</dbReference>
<dbReference type="Pfam" id="PF04082">
    <property type="entry name" value="Fungal_trans"/>
    <property type="match status" value="1"/>
</dbReference>
<dbReference type="OrthoDB" id="2309723at2759"/>
<evidence type="ECO:0000256" key="5">
    <source>
        <dbReference type="ARBA" id="ARBA00023242"/>
    </source>
</evidence>